<gene>
    <name evidence="1" type="ORF">PMKS-003133</name>
</gene>
<comment type="caution">
    <text evidence="1">The sequence shown here is derived from an EMBL/GenBank/DDBJ whole genome shotgun (WGS) entry which is preliminary data.</text>
</comment>
<protein>
    <recommendedName>
        <fullName evidence="3">Required for respiratory growth protein 8, mitochondrial</fullName>
    </recommendedName>
</protein>
<evidence type="ECO:0000313" key="2">
    <source>
        <dbReference type="Proteomes" id="UP000186136"/>
    </source>
</evidence>
<dbReference type="Proteomes" id="UP000186136">
    <property type="component" value="Unassembled WGS sequence"/>
</dbReference>
<keyword evidence="2" id="KW-1185">Reference proteome</keyword>
<name>A0A1Q2YJA8_9ASCO</name>
<proteinExistence type="predicted"/>
<accession>A0A1Q2YJA8</accession>
<dbReference type="AlphaFoldDB" id="A0A1Q2YJA8"/>
<reference evidence="1 2" key="1">
    <citation type="submission" date="2016-08" db="EMBL/GenBank/DDBJ databases">
        <title>Whole genome shotgun sequence of Pichia membranifaciens KS47-1.</title>
        <authorList>
            <person name="Konishi M."/>
            <person name="Ishida M."/>
            <person name="Arakawa T."/>
            <person name="Kato Y."/>
            <person name="Horiuchi J."/>
        </authorList>
    </citation>
    <scope>NUCLEOTIDE SEQUENCE [LARGE SCALE GENOMIC DNA]</scope>
    <source>
        <strain evidence="1 2">KS47-1</strain>
    </source>
</reference>
<sequence length="291" mass="33430">MSTSKRSIAKTPRTLAESAFAPKLQNGYCPRKITFDTIKRSPAFHNPQKWISRFKFIKESERIQSYKALEQSCIAQVLSSPPRMTHATRTVVPRDLLIPFRIMRNPMNSDNKENASTGKIDYQYIMAPFHPNEKKLPEDPVAYYPRNRSLLQKYPDSQNKEISALRKYSVNTNLYPNIKDWKSVGWNVNTAKVVERISSDQVEKSLLELPSTVPDMNAQSKLLLFEDDKEELIVLKNSSIAINLASMAQHNKKVKCNLTDKFPLGFIPINDQSLRMIKELVAYCIFMDGRV</sequence>
<dbReference type="EMBL" id="BDGI01000128">
    <property type="protein sequence ID" value="GAV29632.1"/>
    <property type="molecule type" value="Genomic_DNA"/>
</dbReference>
<evidence type="ECO:0008006" key="3">
    <source>
        <dbReference type="Google" id="ProtNLM"/>
    </source>
</evidence>
<evidence type="ECO:0000313" key="1">
    <source>
        <dbReference type="EMBL" id="GAV29632.1"/>
    </source>
</evidence>
<organism evidence="1 2">
    <name type="scientific">Pichia membranifaciens</name>
    <dbReference type="NCBI Taxonomy" id="4926"/>
    <lineage>
        <taxon>Eukaryota</taxon>
        <taxon>Fungi</taxon>
        <taxon>Dikarya</taxon>
        <taxon>Ascomycota</taxon>
        <taxon>Saccharomycotina</taxon>
        <taxon>Pichiomycetes</taxon>
        <taxon>Pichiales</taxon>
        <taxon>Pichiaceae</taxon>
        <taxon>Pichia</taxon>
    </lineage>
</organism>
<dbReference type="OrthoDB" id="3994829at2759"/>